<feature type="compositionally biased region" description="Acidic residues" evidence="1">
    <location>
        <begin position="88"/>
        <end position="99"/>
    </location>
</feature>
<dbReference type="Proteomes" id="UP001295684">
    <property type="component" value="Unassembled WGS sequence"/>
</dbReference>
<evidence type="ECO:0000313" key="2">
    <source>
        <dbReference type="EMBL" id="CAI2380652.1"/>
    </source>
</evidence>
<proteinExistence type="predicted"/>
<sequence>MNPFANKSSFKGANISGNKFGISRMNTLSKNDNKSPFLGHKMRGGVPKFTNVTPMKISENLANIDCIMEDDEPGLSQEKSSEQKQEEIASEDQIFDGEDLPQINDYDPKDMIPNDFSDGIEPRFAEEKYRESSDFTPYLPVDELDYIVPKGMIDDFKANLKAYCEQDEHPHEIIEHEEVFL</sequence>
<organism evidence="2 3">
    <name type="scientific">Euplotes crassus</name>
    <dbReference type="NCBI Taxonomy" id="5936"/>
    <lineage>
        <taxon>Eukaryota</taxon>
        <taxon>Sar</taxon>
        <taxon>Alveolata</taxon>
        <taxon>Ciliophora</taxon>
        <taxon>Intramacronucleata</taxon>
        <taxon>Spirotrichea</taxon>
        <taxon>Hypotrichia</taxon>
        <taxon>Euplotida</taxon>
        <taxon>Euplotidae</taxon>
        <taxon>Moneuplotes</taxon>
    </lineage>
</organism>
<gene>
    <name evidence="2" type="ORF">ECRASSUSDP1_LOCUS22089</name>
</gene>
<reference evidence="2" key="1">
    <citation type="submission" date="2023-07" db="EMBL/GenBank/DDBJ databases">
        <authorList>
            <consortium name="AG Swart"/>
            <person name="Singh M."/>
            <person name="Singh A."/>
            <person name="Seah K."/>
            <person name="Emmerich C."/>
        </authorList>
    </citation>
    <scope>NUCLEOTIDE SEQUENCE</scope>
    <source>
        <strain evidence="2">DP1</strain>
    </source>
</reference>
<protein>
    <submittedName>
        <fullName evidence="2">Uncharacterized protein</fullName>
    </submittedName>
</protein>
<dbReference type="EMBL" id="CAMPGE010022621">
    <property type="protein sequence ID" value="CAI2380652.1"/>
    <property type="molecule type" value="Genomic_DNA"/>
</dbReference>
<comment type="caution">
    <text evidence="2">The sequence shown here is derived from an EMBL/GenBank/DDBJ whole genome shotgun (WGS) entry which is preliminary data.</text>
</comment>
<name>A0AAD1XX60_EUPCR</name>
<feature type="region of interest" description="Disordered" evidence="1">
    <location>
        <begin position="72"/>
        <end position="110"/>
    </location>
</feature>
<evidence type="ECO:0000313" key="3">
    <source>
        <dbReference type="Proteomes" id="UP001295684"/>
    </source>
</evidence>
<dbReference type="AlphaFoldDB" id="A0AAD1XX60"/>
<keyword evidence="3" id="KW-1185">Reference proteome</keyword>
<evidence type="ECO:0000256" key="1">
    <source>
        <dbReference type="SAM" id="MobiDB-lite"/>
    </source>
</evidence>
<accession>A0AAD1XX60</accession>